<evidence type="ECO:0000259" key="3">
    <source>
        <dbReference type="Pfam" id="PF08711"/>
    </source>
</evidence>
<keyword evidence="5" id="KW-1185">Reference proteome</keyword>
<dbReference type="AlphaFoldDB" id="A0A835I1N4"/>
<dbReference type="OrthoDB" id="21124at2759"/>
<protein>
    <recommendedName>
        <fullName evidence="6">TFIIS N-terminal domain-containing protein</fullName>
    </recommendedName>
</protein>
<dbReference type="EMBL" id="JADFTS010000004">
    <property type="protein sequence ID" value="KAF9608856.1"/>
    <property type="molecule type" value="Genomic_DNA"/>
</dbReference>
<reference evidence="4 5" key="1">
    <citation type="submission" date="2020-10" db="EMBL/GenBank/DDBJ databases">
        <title>The Coptis chinensis genome and diversification of protoberbering-type alkaloids.</title>
        <authorList>
            <person name="Wang B."/>
            <person name="Shu S."/>
            <person name="Song C."/>
            <person name="Liu Y."/>
        </authorList>
    </citation>
    <scope>NUCLEOTIDE SEQUENCE [LARGE SCALE GENOMIC DNA]</scope>
    <source>
        <strain evidence="4">HL-2020</strain>
        <tissue evidence="4">Leaf</tissue>
    </source>
</reference>
<sequence length="360" mass="40848">MSRWFPTASAHGSSERIPWNNKEFRQELPMLSSSQRNYQPQASLTAREVCAEPNHDIAPQESADTQETLWNLRISIKVVPMSLLLEDSNAKSYLCNVMDTLGHVNFSDEMTAALRLADGAVLVDDAAEGVMVFAVVNMEYAEAKTLGGLQMGETTPTSTTKRLIVRLKLRKKSVNNGNPQEENGSVKDVYERVKPSSNKGKGCEGGSIDHRKRGKEEDEEIKDLFNMGLEESHKREELRKSSIGKVIMFLSKYNEESTGNKMLARNLVYKWSRFIFCNSTRYDDMIHDDNEERLLYKKPVKRPATGPARLEYRDDDFGLANFQQRRKSSQPSSTQCVVRPEALPLDFVERPESKINPAEF</sequence>
<feature type="domain" description="Tr-type G" evidence="2">
    <location>
        <begin position="73"/>
        <end position="141"/>
    </location>
</feature>
<feature type="compositionally biased region" description="Polar residues" evidence="1">
    <location>
        <begin position="174"/>
        <end position="183"/>
    </location>
</feature>
<feature type="compositionally biased region" description="Basic and acidic residues" evidence="1">
    <location>
        <begin position="184"/>
        <end position="194"/>
    </location>
</feature>
<feature type="region of interest" description="Disordered" evidence="1">
    <location>
        <begin position="174"/>
        <end position="219"/>
    </location>
</feature>
<gene>
    <name evidence="4" type="ORF">IFM89_011894</name>
</gene>
<dbReference type="GO" id="GO:0005525">
    <property type="term" value="F:GTP binding"/>
    <property type="evidence" value="ECO:0007669"/>
    <property type="project" value="InterPro"/>
</dbReference>
<name>A0A835I1N4_9MAGN</name>
<organism evidence="4 5">
    <name type="scientific">Coptis chinensis</name>
    <dbReference type="NCBI Taxonomy" id="261450"/>
    <lineage>
        <taxon>Eukaryota</taxon>
        <taxon>Viridiplantae</taxon>
        <taxon>Streptophyta</taxon>
        <taxon>Embryophyta</taxon>
        <taxon>Tracheophyta</taxon>
        <taxon>Spermatophyta</taxon>
        <taxon>Magnoliopsida</taxon>
        <taxon>Ranunculales</taxon>
        <taxon>Ranunculaceae</taxon>
        <taxon>Coptidoideae</taxon>
        <taxon>Coptis</taxon>
    </lineage>
</organism>
<dbReference type="Gene3D" id="1.20.930.10">
    <property type="entry name" value="Conserved domain common to transcription factors TFIIS, elongin A, CRSP70"/>
    <property type="match status" value="1"/>
</dbReference>
<accession>A0A835I1N4</accession>
<dbReference type="Pfam" id="PF00009">
    <property type="entry name" value="GTP_EFTU"/>
    <property type="match status" value="1"/>
</dbReference>
<proteinExistence type="predicted"/>
<evidence type="ECO:0000313" key="5">
    <source>
        <dbReference type="Proteomes" id="UP000631114"/>
    </source>
</evidence>
<evidence type="ECO:0000313" key="4">
    <source>
        <dbReference type="EMBL" id="KAF9608856.1"/>
    </source>
</evidence>
<dbReference type="Pfam" id="PF08711">
    <property type="entry name" value="Med26"/>
    <property type="match status" value="1"/>
</dbReference>
<evidence type="ECO:0000256" key="1">
    <source>
        <dbReference type="SAM" id="MobiDB-lite"/>
    </source>
</evidence>
<evidence type="ECO:0000259" key="2">
    <source>
        <dbReference type="Pfam" id="PF00009"/>
    </source>
</evidence>
<dbReference type="InterPro" id="IPR027417">
    <property type="entry name" value="P-loop_NTPase"/>
</dbReference>
<feature type="domain" description="TFIIS N-terminal" evidence="3">
    <location>
        <begin position="235"/>
        <end position="275"/>
    </location>
</feature>
<dbReference type="SUPFAM" id="SSF52540">
    <property type="entry name" value="P-loop containing nucleoside triphosphate hydrolases"/>
    <property type="match status" value="1"/>
</dbReference>
<evidence type="ECO:0008006" key="6">
    <source>
        <dbReference type="Google" id="ProtNLM"/>
    </source>
</evidence>
<dbReference type="InterPro" id="IPR017923">
    <property type="entry name" value="TFIIS_N"/>
</dbReference>
<dbReference type="InterPro" id="IPR000795">
    <property type="entry name" value="T_Tr_GTP-bd_dom"/>
</dbReference>
<dbReference type="GO" id="GO:0009742">
    <property type="term" value="P:brassinosteroid mediated signaling pathway"/>
    <property type="evidence" value="ECO:0007669"/>
    <property type="project" value="InterPro"/>
</dbReference>
<dbReference type="InterPro" id="IPR044204">
    <property type="entry name" value="IWS1/2"/>
</dbReference>
<dbReference type="Proteomes" id="UP000631114">
    <property type="component" value="Unassembled WGS sequence"/>
</dbReference>
<comment type="caution">
    <text evidence="4">The sequence shown here is derived from an EMBL/GenBank/DDBJ whole genome shotgun (WGS) entry which is preliminary data.</text>
</comment>
<dbReference type="PANTHER" id="PTHR47350:SF4">
    <property type="entry name" value="PROTEIN IWS1 HOMOLOG 1"/>
    <property type="match status" value="1"/>
</dbReference>
<dbReference type="GO" id="GO:0032784">
    <property type="term" value="P:regulation of DNA-templated transcription elongation"/>
    <property type="evidence" value="ECO:0007669"/>
    <property type="project" value="InterPro"/>
</dbReference>
<dbReference type="InterPro" id="IPR035441">
    <property type="entry name" value="TFIIS/LEDGF_dom_sf"/>
</dbReference>
<dbReference type="Gene3D" id="3.40.50.300">
    <property type="entry name" value="P-loop containing nucleotide triphosphate hydrolases"/>
    <property type="match status" value="1"/>
</dbReference>
<dbReference type="GO" id="GO:0003924">
    <property type="term" value="F:GTPase activity"/>
    <property type="evidence" value="ECO:0007669"/>
    <property type="project" value="InterPro"/>
</dbReference>
<dbReference type="PANTHER" id="PTHR47350">
    <property type="entry name" value="PROTEIN IWS1 HOMOLOG 1"/>
    <property type="match status" value="1"/>
</dbReference>